<evidence type="ECO:0008006" key="3">
    <source>
        <dbReference type="Google" id="ProtNLM"/>
    </source>
</evidence>
<accession>A0A291GK05</accession>
<protein>
    <recommendedName>
        <fullName evidence="3">DNA-binding protein</fullName>
    </recommendedName>
</protein>
<dbReference type="RefSeq" id="WP_096801809.1">
    <property type="nucleotide sequence ID" value="NZ_CP023563.1"/>
</dbReference>
<sequence>MATPEPVWAVAGERTVTCTHCGQGWFWTRRIVMSSSTASLFGMDGFSPEAAVLSCTKCGKLELFEPTALQLFTSTS</sequence>
<gene>
    <name evidence="1" type="ORF">CFK38_03385</name>
</gene>
<dbReference type="OrthoDB" id="72206at2"/>
<name>A0A291GK05_9MICO</name>
<reference evidence="2" key="1">
    <citation type="submission" date="2017-09" db="EMBL/GenBank/DDBJ databases">
        <title>Brachybacterium sp. VM2412.</title>
        <authorList>
            <person name="Tak E.J."/>
            <person name="Bae J.-W."/>
        </authorList>
    </citation>
    <scope>NUCLEOTIDE SEQUENCE [LARGE SCALE GENOMIC DNA]</scope>
    <source>
        <strain evidence="2">VM2412</strain>
    </source>
</reference>
<proteinExistence type="predicted"/>
<evidence type="ECO:0000313" key="1">
    <source>
        <dbReference type="EMBL" id="ATG50669.1"/>
    </source>
</evidence>
<evidence type="ECO:0000313" key="2">
    <source>
        <dbReference type="Proteomes" id="UP000218165"/>
    </source>
</evidence>
<dbReference type="KEGG" id="brz:CFK38_03385"/>
<keyword evidence="2" id="KW-1185">Reference proteome</keyword>
<dbReference type="EMBL" id="CP023563">
    <property type="protein sequence ID" value="ATG50669.1"/>
    <property type="molecule type" value="Genomic_DNA"/>
</dbReference>
<dbReference type="AlphaFoldDB" id="A0A291GK05"/>
<organism evidence="1 2">
    <name type="scientific">Brachybacterium vulturis</name>
    <dbReference type="NCBI Taxonomy" id="2017484"/>
    <lineage>
        <taxon>Bacteria</taxon>
        <taxon>Bacillati</taxon>
        <taxon>Actinomycetota</taxon>
        <taxon>Actinomycetes</taxon>
        <taxon>Micrococcales</taxon>
        <taxon>Dermabacteraceae</taxon>
        <taxon>Brachybacterium</taxon>
    </lineage>
</organism>
<dbReference type="Proteomes" id="UP000218165">
    <property type="component" value="Chromosome"/>
</dbReference>